<dbReference type="InterPro" id="IPR000014">
    <property type="entry name" value="PAS"/>
</dbReference>
<dbReference type="CDD" id="cd00130">
    <property type="entry name" value="PAS"/>
    <property type="match status" value="1"/>
</dbReference>
<dbReference type="InterPro" id="IPR000700">
    <property type="entry name" value="PAS-assoc_C"/>
</dbReference>
<evidence type="ECO:0000256" key="4">
    <source>
        <dbReference type="ARBA" id="ARBA00022630"/>
    </source>
</evidence>
<dbReference type="InterPro" id="IPR036890">
    <property type="entry name" value="HATPase_C_sf"/>
</dbReference>
<keyword evidence="15" id="KW-1185">Reference proteome</keyword>
<dbReference type="Gene3D" id="3.30.565.10">
    <property type="entry name" value="Histidine kinase-like ATPase, C-terminal domain"/>
    <property type="match status" value="1"/>
</dbReference>
<evidence type="ECO:0000256" key="7">
    <source>
        <dbReference type="ARBA" id="ARBA00022737"/>
    </source>
</evidence>
<dbReference type="SMART" id="SM00911">
    <property type="entry name" value="HWE_HK"/>
    <property type="match status" value="1"/>
</dbReference>
<dbReference type="PANTHER" id="PTHR41523:SF8">
    <property type="entry name" value="ETHYLENE RESPONSE SENSOR PROTEIN"/>
    <property type="match status" value="1"/>
</dbReference>
<protein>
    <recommendedName>
        <fullName evidence="2">histidine kinase</fullName>
        <ecNumber evidence="2">2.7.13.3</ecNumber>
    </recommendedName>
</protein>
<evidence type="ECO:0000256" key="9">
    <source>
        <dbReference type="ARBA" id="ARBA00022777"/>
    </source>
</evidence>
<proteinExistence type="predicted"/>
<dbReference type="SUPFAM" id="SSF55785">
    <property type="entry name" value="PYP-like sensor domain (PAS domain)"/>
    <property type="match status" value="1"/>
</dbReference>
<keyword evidence="6 14" id="KW-0808">Transferase</keyword>
<dbReference type="PANTHER" id="PTHR41523">
    <property type="entry name" value="TWO-COMPONENT SYSTEM SENSOR PROTEIN"/>
    <property type="match status" value="1"/>
</dbReference>
<keyword evidence="11" id="KW-0843">Virulence</keyword>
<dbReference type="EC" id="2.7.13.3" evidence="2"/>
<dbReference type="NCBIfam" id="TIGR00229">
    <property type="entry name" value="sensory_box"/>
    <property type="match status" value="1"/>
</dbReference>
<dbReference type="EMBL" id="FXZK01000016">
    <property type="protein sequence ID" value="SMY10006.1"/>
    <property type="molecule type" value="Genomic_DNA"/>
</dbReference>
<organism evidence="14 15">
    <name type="scientific">Flavimaricola marinus</name>
    <dbReference type="NCBI Taxonomy" id="1819565"/>
    <lineage>
        <taxon>Bacteria</taxon>
        <taxon>Pseudomonadati</taxon>
        <taxon>Pseudomonadota</taxon>
        <taxon>Alphaproteobacteria</taxon>
        <taxon>Rhodobacterales</taxon>
        <taxon>Paracoccaceae</taxon>
        <taxon>Flavimaricola</taxon>
    </lineage>
</organism>
<dbReference type="GO" id="GO:0004673">
    <property type="term" value="F:protein histidine kinase activity"/>
    <property type="evidence" value="ECO:0007669"/>
    <property type="project" value="UniProtKB-EC"/>
</dbReference>
<feature type="domain" description="PAS" evidence="12">
    <location>
        <begin position="40"/>
        <end position="75"/>
    </location>
</feature>
<evidence type="ECO:0000259" key="13">
    <source>
        <dbReference type="PROSITE" id="PS50113"/>
    </source>
</evidence>
<dbReference type="AlphaFoldDB" id="A0A238LM36"/>
<keyword evidence="10" id="KW-0067">ATP-binding</keyword>
<keyword evidence="8" id="KW-0547">Nucleotide-binding</keyword>
<keyword evidence="4" id="KW-0285">Flavoprotein</keyword>
<dbReference type="Pfam" id="PF07536">
    <property type="entry name" value="HWE_HK"/>
    <property type="match status" value="1"/>
</dbReference>
<keyword evidence="9 14" id="KW-0418">Kinase</keyword>
<dbReference type="Proteomes" id="UP000201613">
    <property type="component" value="Unassembled WGS sequence"/>
</dbReference>
<name>A0A238LM36_9RHOB</name>
<evidence type="ECO:0000256" key="1">
    <source>
        <dbReference type="ARBA" id="ARBA00000085"/>
    </source>
</evidence>
<evidence type="ECO:0000313" key="15">
    <source>
        <dbReference type="Proteomes" id="UP000201613"/>
    </source>
</evidence>
<dbReference type="Pfam" id="PF13426">
    <property type="entry name" value="PAS_9"/>
    <property type="match status" value="1"/>
</dbReference>
<dbReference type="OrthoDB" id="9816309at2"/>
<dbReference type="Gene3D" id="3.30.450.20">
    <property type="entry name" value="PAS domain"/>
    <property type="match status" value="1"/>
</dbReference>
<evidence type="ECO:0000256" key="10">
    <source>
        <dbReference type="ARBA" id="ARBA00022840"/>
    </source>
</evidence>
<dbReference type="InterPro" id="IPR035965">
    <property type="entry name" value="PAS-like_dom_sf"/>
</dbReference>
<evidence type="ECO:0000256" key="11">
    <source>
        <dbReference type="ARBA" id="ARBA00023026"/>
    </source>
</evidence>
<dbReference type="GO" id="GO:0005524">
    <property type="term" value="F:ATP binding"/>
    <property type="evidence" value="ECO:0007669"/>
    <property type="project" value="UniProtKB-KW"/>
</dbReference>
<comment type="catalytic activity">
    <reaction evidence="1">
        <text>ATP + protein L-histidine = ADP + protein N-phospho-L-histidine.</text>
        <dbReference type="EC" id="2.7.13.3"/>
    </reaction>
</comment>
<evidence type="ECO:0000256" key="5">
    <source>
        <dbReference type="ARBA" id="ARBA00022643"/>
    </source>
</evidence>
<dbReference type="InterPro" id="IPR011102">
    <property type="entry name" value="Sig_transdc_His_kinase_HWE"/>
</dbReference>
<evidence type="ECO:0000256" key="3">
    <source>
        <dbReference type="ARBA" id="ARBA00022553"/>
    </source>
</evidence>
<evidence type="ECO:0000313" key="14">
    <source>
        <dbReference type="EMBL" id="SMY10006.1"/>
    </source>
</evidence>
<evidence type="ECO:0000256" key="6">
    <source>
        <dbReference type="ARBA" id="ARBA00022679"/>
    </source>
</evidence>
<reference evidence="14 15" key="1">
    <citation type="submission" date="2017-05" db="EMBL/GenBank/DDBJ databases">
        <authorList>
            <person name="Song R."/>
            <person name="Chenine A.L."/>
            <person name="Ruprecht R.M."/>
        </authorList>
    </citation>
    <scope>NUCLEOTIDE SEQUENCE [LARGE SCALE GENOMIC DNA]</scope>
    <source>
        <strain evidence="14 15">CECT 8899</strain>
    </source>
</reference>
<evidence type="ECO:0000256" key="2">
    <source>
        <dbReference type="ARBA" id="ARBA00012438"/>
    </source>
</evidence>
<keyword evidence="7" id="KW-0677">Repeat</keyword>
<keyword evidence="3" id="KW-0597">Phosphoprotein</keyword>
<dbReference type="PROSITE" id="PS50112">
    <property type="entry name" value="PAS"/>
    <property type="match status" value="1"/>
</dbReference>
<evidence type="ECO:0000256" key="8">
    <source>
        <dbReference type="ARBA" id="ARBA00022741"/>
    </source>
</evidence>
<keyword evidence="5" id="KW-0288">FMN</keyword>
<sequence length="363" mass="40088">MSLKPTDEMANELLRMQEELATGNSGSKASSANARKASQRLSFLEAMMETVPVGVVLADADGQIIYGNSHVERMVRHPILHSGDVESYGEWVSFHEDGRPVQSHEYPLSRVIRDNEEHAEIDVHYQRGDGTRFWLRIIGEPVRNAEGERIGATVALIDIDEERRLREAQNILIAELNHRVKNAFSVVKSIVSQSLRKLSSQKGLRETIDQRLNAYATAHSKLVGTSWDRAAIGEVAADVLGPIGGGRIEMSGPDVEMLSRQALSFSMAFYELATNAVKYGALSVPEGRVNLSWELNQGDGGSSLEIHWIETGGPTPDEPTEKGFGSFITGRALEMETGGKVETAYTPDGYVWHLKMPQNMEEQ</sequence>
<feature type="domain" description="PAC" evidence="13">
    <location>
        <begin position="119"/>
        <end position="171"/>
    </location>
</feature>
<accession>A0A238LM36</accession>
<evidence type="ECO:0000259" key="12">
    <source>
        <dbReference type="PROSITE" id="PS50112"/>
    </source>
</evidence>
<gene>
    <name evidence="14" type="ORF">LOM8899_04180</name>
</gene>
<dbReference type="PROSITE" id="PS50113">
    <property type="entry name" value="PAC"/>
    <property type="match status" value="1"/>
</dbReference>